<accession>A0A0T5P2W1</accession>
<dbReference type="Pfam" id="PF00496">
    <property type="entry name" value="SBP_bac_5"/>
    <property type="match status" value="1"/>
</dbReference>
<feature type="domain" description="Solute-binding protein family 5" evidence="4">
    <location>
        <begin position="72"/>
        <end position="425"/>
    </location>
</feature>
<dbReference type="Gene3D" id="3.10.105.10">
    <property type="entry name" value="Dipeptide-binding Protein, Domain 3"/>
    <property type="match status" value="1"/>
</dbReference>
<dbReference type="InterPro" id="IPR030678">
    <property type="entry name" value="Peptide/Ni-bd"/>
</dbReference>
<dbReference type="KEGG" id="rid:RIdsm_01097"/>
<evidence type="ECO:0000256" key="2">
    <source>
        <dbReference type="ARBA" id="ARBA00005695"/>
    </source>
</evidence>
<feature type="chain" id="PRO_5010437317" evidence="3">
    <location>
        <begin position="23"/>
        <end position="505"/>
    </location>
</feature>
<evidence type="ECO:0000256" key="3">
    <source>
        <dbReference type="SAM" id="SignalP"/>
    </source>
</evidence>
<organism evidence="5 7">
    <name type="scientific">Roseovarius indicus</name>
    <dbReference type="NCBI Taxonomy" id="540747"/>
    <lineage>
        <taxon>Bacteria</taxon>
        <taxon>Pseudomonadati</taxon>
        <taxon>Pseudomonadota</taxon>
        <taxon>Alphaproteobacteria</taxon>
        <taxon>Rhodobacterales</taxon>
        <taxon>Roseobacteraceae</taxon>
        <taxon>Roseovarius</taxon>
    </lineage>
</organism>
<evidence type="ECO:0000313" key="5">
    <source>
        <dbReference type="EMBL" id="KRS15501.1"/>
    </source>
</evidence>
<dbReference type="EMBL" id="CP031598">
    <property type="protein sequence ID" value="QEW25311.1"/>
    <property type="molecule type" value="Genomic_DNA"/>
</dbReference>
<keyword evidence="7" id="KW-1185">Reference proteome</keyword>
<dbReference type="GO" id="GO:0015833">
    <property type="term" value="P:peptide transport"/>
    <property type="evidence" value="ECO:0007669"/>
    <property type="project" value="TreeGrafter"/>
</dbReference>
<dbReference type="EMBL" id="LAXI01000021">
    <property type="protein sequence ID" value="KRS15501.1"/>
    <property type="molecule type" value="Genomic_DNA"/>
</dbReference>
<dbReference type="Proteomes" id="UP000325785">
    <property type="component" value="Chromosome"/>
</dbReference>
<keyword evidence="3" id="KW-0732">Signal</keyword>
<reference evidence="6 8" key="2">
    <citation type="submission" date="2018-08" db="EMBL/GenBank/DDBJ databases">
        <title>Genetic Globetrotter - A new plasmid hitch-hiking vast phylogenetic and geographic distances.</title>
        <authorList>
            <person name="Vollmers J."/>
            <person name="Petersen J."/>
        </authorList>
    </citation>
    <scope>NUCLEOTIDE SEQUENCE [LARGE SCALE GENOMIC DNA]</scope>
    <source>
        <strain evidence="6 8">DSM 26383</strain>
    </source>
</reference>
<evidence type="ECO:0000313" key="7">
    <source>
        <dbReference type="Proteomes" id="UP000051401"/>
    </source>
</evidence>
<dbReference type="STRING" id="540747.SAMN04488031_106199"/>
<feature type="signal peptide" evidence="3">
    <location>
        <begin position="1"/>
        <end position="22"/>
    </location>
</feature>
<reference evidence="5 7" key="1">
    <citation type="submission" date="2015-04" db="EMBL/GenBank/DDBJ databases">
        <title>The draft genome sequence of Roseovarius indicus B108T.</title>
        <authorList>
            <person name="Li G."/>
            <person name="Lai Q."/>
            <person name="Shao Z."/>
            <person name="Yan P."/>
        </authorList>
    </citation>
    <scope>NUCLEOTIDE SEQUENCE [LARGE SCALE GENOMIC DNA]</scope>
    <source>
        <strain evidence="5 7">B108</strain>
    </source>
</reference>
<dbReference type="SUPFAM" id="SSF53850">
    <property type="entry name" value="Periplasmic binding protein-like II"/>
    <property type="match status" value="1"/>
</dbReference>
<dbReference type="PATRIC" id="fig|540747.5.peg.2968"/>
<name>A0A0T5P2W1_9RHOB</name>
<dbReference type="AlphaFoldDB" id="A0A0T5P2W1"/>
<dbReference type="GO" id="GO:1904680">
    <property type="term" value="F:peptide transmembrane transporter activity"/>
    <property type="evidence" value="ECO:0007669"/>
    <property type="project" value="TreeGrafter"/>
</dbReference>
<dbReference type="PANTHER" id="PTHR30290">
    <property type="entry name" value="PERIPLASMIC BINDING COMPONENT OF ABC TRANSPORTER"/>
    <property type="match status" value="1"/>
</dbReference>
<protein>
    <submittedName>
        <fullName evidence="6">Dipeptide-binding protein</fullName>
    </submittedName>
</protein>
<sequence length="505" mass="56427">MHFKLLLSAALAAGLQAAPALAQQSENTLRWTSTAPLTTIDPYFNYHREAMLLNGQLVWDTLVYKTSEGDYLPLLATEWQWVDDKTLEFKLRDDVQWHDGEPFTIDDAIYTFNYISNPENGVNVQSNVNWIDSAEAVDETTLRLNLKKPFPAAMEYISTLHAILPEGFFGDTGQAGANGRLVGTGPYELAEFVQGDRIRVEAFDGYFADSPKGMPTFDAVVYRTIPDVSTQIAELLSGGVDWIWRVPPDQAEPMSGVPGITVSADETMRISFLSMNLRDMDGGNPMQDMKVREAVAWAIDRQTIVDQVIGEGSTVINSPCFRTQFGCIEDATDIGFDPEKAKALLAEAGYEDGMEVRMTSYRSREWTEAVAGYLANVGIDVSASVLDYANARERVVNNQVNMMLGDWGSYGVNDVSALLNNFFTLSEDDMAQDEAVAEALKTAAETADPDARMEQYQFAVNEIADKLYWYPMWTHPTIYAYSSELEFESHPDENPRFFMAKWADE</sequence>
<comment type="similarity">
    <text evidence="2">Belongs to the bacterial solute-binding protein 5 family.</text>
</comment>
<dbReference type="GO" id="GO:0043190">
    <property type="term" value="C:ATP-binding cassette (ABC) transporter complex"/>
    <property type="evidence" value="ECO:0007669"/>
    <property type="project" value="InterPro"/>
</dbReference>
<evidence type="ECO:0000313" key="6">
    <source>
        <dbReference type="EMBL" id="QEW25311.1"/>
    </source>
</evidence>
<dbReference type="GO" id="GO:0030288">
    <property type="term" value="C:outer membrane-bounded periplasmic space"/>
    <property type="evidence" value="ECO:0007669"/>
    <property type="project" value="UniProtKB-ARBA"/>
</dbReference>
<evidence type="ECO:0000313" key="8">
    <source>
        <dbReference type="Proteomes" id="UP000325785"/>
    </source>
</evidence>
<evidence type="ECO:0000256" key="1">
    <source>
        <dbReference type="ARBA" id="ARBA00004418"/>
    </source>
</evidence>
<dbReference type="PIRSF" id="PIRSF002741">
    <property type="entry name" value="MppA"/>
    <property type="match status" value="1"/>
</dbReference>
<dbReference type="Proteomes" id="UP000051401">
    <property type="component" value="Unassembled WGS sequence"/>
</dbReference>
<gene>
    <name evidence="6" type="primary">dppA_3</name>
    <name evidence="6" type="ORF">RIdsm_01097</name>
    <name evidence="5" type="ORF">XM52_23050</name>
</gene>
<dbReference type="RefSeq" id="WP_057820020.1">
    <property type="nucleotide sequence ID" value="NZ_CP031598.1"/>
</dbReference>
<comment type="subcellular location">
    <subcellularLocation>
        <location evidence="1">Periplasm</location>
    </subcellularLocation>
</comment>
<dbReference type="InterPro" id="IPR000914">
    <property type="entry name" value="SBP_5_dom"/>
</dbReference>
<evidence type="ECO:0000259" key="4">
    <source>
        <dbReference type="Pfam" id="PF00496"/>
    </source>
</evidence>
<dbReference type="Gene3D" id="3.40.190.10">
    <property type="entry name" value="Periplasmic binding protein-like II"/>
    <property type="match status" value="1"/>
</dbReference>
<proteinExistence type="inferred from homology"/>
<dbReference type="InterPro" id="IPR039424">
    <property type="entry name" value="SBP_5"/>
</dbReference>